<comment type="caution">
    <text evidence="2">The sequence shown here is derived from an EMBL/GenBank/DDBJ whole genome shotgun (WGS) entry which is preliminary data.</text>
</comment>
<dbReference type="Proteomes" id="UP000557842">
    <property type="component" value="Unassembled WGS sequence"/>
</dbReference>
<dbReference type="RefSeq" id="WP_011731743.1">
    <property type="nucleotide sequence ID" value="NZ_AABUZP020000024.1"/>
</dbReference>
<dbReference type="GeneID" id="61064064"/>
<evidence type="ECO:0000256" key="1">
    <source>
        <dbReference type="SAM" id="Phobius"/>
    </source>
</evidence>
<dbReference type="EMBL" id="AABQDW010000002">
    <property type="protein sequence ID" value="EAI5407364.1"/>
    <property type="molecule type" value="Genomic_DNA"/>
</dbReference>
<evidence type="ECO:0000313" key="2">
    <source>
        <dbReference type="EMBL" id="EAI5407364.1"/>
    </source>
</evidence>
<organism evidence="2 5">
    <name type="scientific">Campylobacter fetus</name>
    <dbReference type="NCBI Taxonomy" id="196"/>
    <lineage>
        <taxon>Bacteria</taxon>
        <taxon>Pseudomonadati</taxon>
        <taxon>Campylobacterota</taxon>
        <taxon>Epsilonproteobacteria</taxon>
        <taxon>Campylobacterales</taxon>
        <taxon>Campylobacteraceae</taxon>
        <taxon>Campylobacter</taxon>
    </lineage>
</organism>
<accession>A0A5L4IDY3</accession>
<keyword evidence="1" id="KW-0472">Membrane</keyword>
<dbReference type="Pfam" id="PF19610">
    <property type="entry name" value="DUF6115"/>
    <property type="match status" value="1"/>
</dbReference>
<keyword evidence="1" id="KW-0812">Transmembrane</keyword>
<protein>
    <recommendedName>
        <fullName evidence="6">Periplasmic protein</fullName>
    </recommendedName>
</protein>
<sequence length="174" mass="20075">MSSEIFIYVGFGLLFLVLFGLIYSRDAQSNSKFAKFELVLEGLIKENYQLKKQLNEQLNQPIVMQNDINLKDIYDQIDAKITDGINAKVIPMLESVKSIEKVIDDFQNDQQNRIYNLEERTKTISKITPPGFDDNDENRIIQLYSSGKSIENIARDLRLSVGRVIMVLKFHKVI</sequence>
<keyword evidence="1" id="KW-1133">Transmembrane helix</keyword>
<keyword evidence="4" id="KW-1185">Reference proteome</keyword>
<gene>
    <name evidence="2" type="ORF">BVH53_01385</name>
    <name evidence="3" type="ORF">CX802_04375</name>
</gene>
<evidence type="ECO:0000313" key="4">
    <source>
        <dbReference type="Proteomes" id="UP000535509"/>
    </source>
</evidence>
<name>A0A5L4IDY3_CAMFE</name>
<evidence type="ECO:0000313" key="3">
    <source>
        <dbReference type="EMBL" id="EAI8859080.1"/>
    </source>
</evidence>
<proteinExistence type="predicted"/>
<dbReference type="AlphaFoldDB" id="A0A5L4IDY3"/>
<evidence type="ECO:0008006" key="6">
    <source>
        <dbReference type="Google" id="ProtNLM"/>
    </source>
</evidence>
<evidence type="ECO:0000313" key="5">
    <source>
        <dbReference type="Proteomes" id="UP000557842"/>
    </source>
</evidence>
<dbReference type="InterPro" id="IPR046118">
    <property type="entry name" value="DUF6115"/>
</dbReference>
<dbReference type="OMA" id="EGWSVDS"/>
<dbReference type="EMBL" id="AABTCC010000010">
    <property type="protein sequence ID" value="EAI8859080.1"/>
    <property type="molecule type" value="Genomic_DNA"/>
</dbReference>
<dbReference type="Proteomes" id="UP000535509">
    <property type="component" value="Unassembled WGS sequence"/>
</dbReference>
<reference evidence="2 5" key="1">
    <citation type="submission" date="2018-05" db="EMBL/GenBank/DDBJ databases">
        <authorList>
            <consortium name="PulseNet: The National Subtyping Network for Foodborne Disease Surveillance"/>
            <person name="Tarr C.L."/>
            <person name="Trees E."/>
            <person name="Katz L.S."/>
            <person name="Carleton-Romer H.A."/>
            <person name="Stroika S."/>
            <person name="Kucerova Z."/>
            <person name="Roache K.F."/>
            <person name="Sabol A.L."/>
            <person name="Besser J."/>
            <person name="Gerner-Smidt P."/>
        </authorList>
    </citation>
    <scope>NUCLEOTIDE SEQUENCE [LARGE SCALE GENOMIC DNA]</scope>
    <source>
        <strain evidence="2 5">2016D-0221</strain>
        <strain evidence="3 4">PNUSAC001503</strain>
    </source>
</reference>
<feature type="transmembrane region" description="Helical" evidence="1">
    <location>
        <begin position="6"/>
        <end position="23"/>
    </location>
</feature>